<dbReference type="InterPro" id="IPR055398">
    <property type="entry name" value="Rossmann-like_BshC"/>
</dbReference>
<evidence type="ECO:0000259" key="3">
    <source>
        <dbReference type="Pfam" id="PF10079"/>
    </source>
</evidence>
<protein>
    <recommendedName>
        <fullName evidence="2">Putative cysteine ligase BshC</fullName>
        <ecNumber evidence="2">6.-.-.-</ecNumber>
    </recommendedName>
</protein>
<feature type="domain" description="Bacillithiol biosynthesis BshC C-terminal coiled-coil" evidence="4">
    <location>
        <begin position="470"/>
        <end position="600"/>
    </location>
</feature>
<dbReference type="EMBL" id="PEBX01000201">
    <property type="protein sequence ID" value="PTQ55087.1"/>
    <property type="molecule type" value="Genomic_DNA"/>
</dbReference>
<dbReference type="AlphaFoldDB" id="A0A2R6XXE1"/>
<sequence>MSKEGCIITQEKSLWELQRCSYTPTPPAYALYLEGQVDWIRERFAGDYREPTLWEARARTLSETEGRRENRATVADALFKYHRLFGHFPHIEAAIHKFKSERAWVVVGGQQTMLLGGPMFVFFKALMIIQTARRLEKKLHHPVIPVFWLASEDHDWEEVSRFHTVDADWHVQTIVLPYPDHQAADLHYRPSVSRVKVPRESMQRVLEEVIRSWPDTEFKEALAEKLTHMLEEVEMIEAGRTGGATSERLEGFEGLYRDDRIRASLSPGLTLNRLFARILIDWFAEDGLVLLDSDDPDLRRLEVPMFEALIRENDAFQDALRIGGEAVQRFSLEPRLTAGDPDRSHIFLNKPYARTALLYDRNVFYDRLRTERLSKDDLLSLLHKDPTLFSSGVAARPLVQEYLLPTLAVVLGPSELAYWAELKEAMMHFGQVLPPIVPRFQGTIVDGATRKVLRQLSCDALIGAGNARYLEEKRQAYVAELEEMTSIKDALEALSADLVKHFETIIPAFEQVEKNLGSLALEQREKFLKQVADLEKKARSVVKKQHDSAWKRFDRLEAMLAPLHQTQERVLSPYHFLCRYGPEWLTQMKALDLPDHGRMMAIMKT</sequence>
<organism evidence="5 6">
    <name type="scientific">Candidatus Carbonibacillus altaicus</name>
    <dbReference type="NCBI Taxonomy" id="2163959"/>
    <lineage>
        <taxon>Bacteria</taxon>
        <taxon>Bacillati</taxon>
        <taxon>Bacillota</taxon>
        <taxon>Bacilli</taxon>
        <taxon>Bacillales</taxon>
        <taxon>Candidatus Carbonibacillus</taxon>
    </lineage>
</organism>
<proteinExistence type="inferred from homology"/>
<evidence type="ECO:0000259" key="4">
    <source>
        <dbReference type="Pfam" id="PF24850"/>
    </source>
</evidence>
<accession>A0A2R6XXE1</accession>
<name>A0A2R6XXE1_9BACL</name>
<evidence type="ECO:0000256" key="2">
    <source>
        <dbReference type="HAMAP-Rule" id="MF_01867"/>
    </source>
</evidence>
<dbReference type="GO" id="GO:0016874">
    <property type="term" value="F:ligase activity"/>
    <property type="evidence" value="ECO:0007669"/>
    <property type="project" value="UniProtKB-UniRule"/>
</dbReference>
<comment type="function">
    <text evidence="2">Involved in bacillithiol (BSH) biosynthesis. May catalyze the last step of the pathway, the addition of cysteine to glucosamine malate (GlcN-Mal) to generate BSH.</text>
</comment>
<dbReference type="Pfam" id="PF24850">
    <property type="entry name" value="CC_BshC"/>
    <property type="match status" value="1"/>
</dbReference>
<feature type="domain" description="Bacillithiol biosynthesis BshC N-terminal Rossmann-like" evidence="3">
    <location>
        <begin position="261"/>
        <end position="439"/>
    </location>
</feature>
<dbReference type="EC" id="6.-.-.-" evidence="2"/>
<comment type="similarity">
    <text evidence="2">Belongs to the BshC family.</text>
</comment>
<dbReference type="HAMAP" id="MF_01867">
    <property type="entry name" value="BshC"/>
    <property type="match status" value="1"/>
</dbReference>
<dbReference type="Proteomes" id="UP000244338">
    <property type="component" value="Unassembled WGS sequence"/>
</dbReference>
<evidence type="ECO:0000256" key="1">
    <source>
        <dbReference type="ARBA" id="ARBA00022598"/>
    </source>
</evidence>
<comment type="caution">
    <text evidence="5">The sequence shown here is derived from an EMBL/GenBank/DDBJ whole genome shotgun (WGS) entry which is preliminary data.</text>
</comment>
<reference evidence="6" key="1">
    <citation type="journal article" date="2018" name="Sci. Rep.">
        <title>Lignite coal burning seam in the remote Altai Mountains harbors a hydrogen-driven thermophilic microbial community.</title>
        <authorList>
            <person name="Kadnikov V.V."/>
            <person name="Mardanov A.V."/>
            <person name="Ivasenko D.A."/>
            <person name="Antsiferov D.V."/>
            <person name="Beletsky A.V."/>
            <person name="Karnachuk O.V."/>
            <person name="Ravin N.V."/>
        </authorList>
    </citation>
    <scope>NUCLEOTIDE SEQUENCE [LARGE SCALE GENOMIC DNA]</scope>
</reference>
<gene>
    <name evidence="2" type="primary">bshC</name>
    <name evidence="5" type="ORF">BSOLF_0514</name>
</gene>
<feature type="domain" description="Bacillithiol biosynthesis BshC N-terminal Rossmann-like" evidence="3">
    <location>
        <begin position="22"/>
        <end position="234"/>
    </location>
</feature>
<dbReference type="Pfam" id="PF10079">
    <property type="entry name" value="Rossmann-like_BshC"/>
    <property type="match status" value="2"/>
</dbReference>
<evidence type="ECO:0000313" key="6">
    <source>
        <dbReference type="Proteomes" id="UP000244338"/>
    </source>
</evidence>
<dbReference type="InterPro" id="IPR011199">
    <property type="entry name" value="Bacillithiol_biosynth_BshC"/>
</dbReference>
<keyword evidence="1 2" id="KW-0436">Ligase</keyword>
<dbReference type="InterPro" id="IPR055399">
    <property type="entry name" value="CC_BshC"/>
</dbReference>
<evidence type="ECO:0000313" key="5">
    <source>
        <dbReference type="EMBL" id="PTQ55087.1"/>
    </source>
</evidence>